<dbReference type="EMBL" id="CM044702">
    <property type="protein sequence ID" value="KAI5678468.1"/>
    <property type="molecule type" value="Genomic_DNA"/>
</dbReference>
<accession>A0ACC0C100</accession>
<name>A0ACC0C100_CATRO</name>
<evidence type="ECO:0000313" key="2">
    <source>
        <dbReference type="Proteomes" id="UP001060085"/>
    </source>
</evidence>
<reference evidence="2" key="1">
    <citation type="journal article" date="2023" name="Nat. Plants">
        <title>Single-cell RNA sequencing provides a high-resolution roadmap for understanding the multicellular compartmentation of specialized metabolism.</title>
        <authorList>
            <person name="Sun S."/>
            <person name="Shen X."/>
            <person name="Li Y."/>
            <person name="Li Y."/>
            <person name="Wang S."/>
            <person name="Li R."/>
            <person name="Zhang H."/>
            <person name="Shen G."/>
            <person name="Guo B."/>
            <person name="Wei J."/>
            <person name="Xu J."/>
            <person name="St-Pierre B."/>
            <person name="Chen S."/>
            <person name="Sun C."/>
        </authorList>
    </citation>
    <scope>NUCLEOTIDE SEQUENCE [LARGE SCALE GENOMIC DNA]</scope>
</reference>
<comment type="caution">
    <text evidence="1">The sequence shown here is derived from an EMBL/GenBank/DDBJ whole genome shotgun (WGS) entry which is preliminary data.</text>
</comment>
<organism evidence="1 2">
    <name type="scientific">Catharanthus roseus</name>
    <name type="common">Madagascar periwinkle</name>
    <name type="synonym">Vinca rosea</name>
    <dbReference type="NCBI Taxonomy" id="4058"/>
    <lineage>
        <taxon>Eukaryota</taxon>
        <taxon>Viridiplantae</taxon>
        <taxon>Streptophyta</taxon>
        <taxon>Embryophyta</taxon>
        <taxon>Tracheophyta</taxon>
        <taxon>Spermatophyta</taxon>
        <taxon>Magnoliopsida</taxon>
        <taxon>eudicotyledons</taxon>
        <taxon>Gunneridae</taxon>
        <taxon>Pentapetalae</taxon>
        <taxon>asterids</taxon>
        <taxon>lamiids</taxon>
        <taxon>Gentianales</taxon>
        <taxon>Apocynaceae</taxon>
        <taxon>Rauvolfioideae</taxon>
        <taxon>Vinceae</taxon>
        <taxon>Catharanthinae</taxon>
        <taxon>Catharanthus</taxon>
    </lineage>
</organism>
<protein>
    <submittedName>
        <fullName evidence="1">Uncharacterized protein</fullName>
    </submittedName>
</protein>
<dbReference type="Proteomes" id="UP001060085">
    <property type="component" value="Linkage Group LG02"/>
</dbReference>
<evidence type="ECO:0000313" key="1">
    <source>
        <dbReference type="EMBL" id="KAI5678468.1"/>
    </source>
</evidence>
<gene>
    <name evidence="1" type="ORF">M9H77_09418</name>
</gene>
<sequence>MAAEISEMKSEMVIKAAAALKWYNKRENTVILTLKKTCYMALLRGSGIREASFDAHCIQKDLKGLGGIIWMRTTTAIGICCPQISQILVKRNKKTLVFRVRILEALAHPSRVAVQSPAMSSDGDRVSIVHPLVQSQESIPVTFGRREKEWKALSPSIRGVNRFRPCEYFQIQTQTLIVKHRLKPTPSGYKIYGPRPDPSGFRVGFLKKILQMIQKCLTLTRRCNWSGDRVFEGKALDAIKGWLRVTKRLPFGARDKVNKIFKQPCAFVGSLCSFGIALRSTDLGDDI</sequence>
<keyword evidence="2" id="KW-1185">Reference proteome</keyword>
<proteinExistence type="predicted"/>